<evidence type="ECO:0000313" key="2">
    <source>
        <dbReference type="EMBL" id="QPR74733.1"/>
    </source>
</evidence>
<proteinExistence type="predicted"/>
<organism evidence="2 3">
    <name type="scientific">Bacillus licheniformis</name>
    <dbReference type="NCBI Taxonomy" id="1402"/>
    <lineage>
        <taxon>Bacteria</taxon>
        <taxon>Bacillati</taxon>
        <taxon>Bacillota</taxon>
        <taxon>Bacilli</taxon>
        <taxon>Bacillales</taxon>
        <taxon>Bacillaceae</taxon>
        <taxon>Bacillus</taxon>
    </lineage>
</organism>
<keyword evidence="1" id="KW-0472">Membrane</keyword>
<sequence length="76" mass="8592">MNEDKLNIFEKIVYGLVIASLFVWAFSPEAIKGIIKIISFLLLTTGFIISGFLKREEKLFIIILAIAWIVMVAGIF</sequence>
<evidence type="ECO:0008006" key="4">
    <source>
        <dbReference type="Google" id="ProtNLM"/>
    </source>
</evidence>
<feature type="transmembrane region" description="Helical" evidence="1">
    <location>
        <begin position="12"/>
        <end position="27"/>
    </location>
</feature>
<keyword evidence="1" id="KW-0812">Transmembrane</keyword>
<name>A0AB37GQQ2_BACLI</name>
<dbReference type="Proteomes" id="UP000595038">
    <property type="component" value="Chromosome"/>
</dbReference>
<evidence type="ECO:0000313" key="3">
    <source>
        <dbReference type="Proteomes" id="UP000595038"/>
    </source>
</evidence>
<dbReference type="RefSeq" id="WP_020450730.1">
    <property type="nucleotide sequence ID" value="NZ_CP026522.1"/>
</dbReference>
<evidence type="ECO:0000256" key="1">
    <source>
        <dbReference type="SAM" id="Phobius"/>
    </source>
</evidence>
<protein>
    <recommendedName>
        <fullName evidence="4">DUF3953 domain-containing protein</fullName>
    </recommendedName>
</protein>
<gene>
    <name evidence="2" type="ORF">I6G80_10970</name>
</gene>
<feature type="transmembrane region" description="Helical" evidence="1">
    <location>
        <begin position="33"/>
        <end position="52"/>
    </location>
</feature>
<dbReference type="EMBL" id="CP065647">
    <property type="protein sequence ID" value="QPR74733.1"/>
    <property type="molecule type" value="Genomic_DNA"/>
</dbReference>
<accession>A0AB37GQQ2</accession>
<dbReference type="GeneID" id="92855127"/>
<keyword evidence="1" id="KW-1133">Transmembrane helix</keyword>
<dbReference type="AlphaFoldDB" id="A0AB37GQQ2"/>
<reference evidence="2 3" key="1">
    <citation type="submission" date="2020-12" db="EMBL/GenBank/DDBJ databases">
        <title>FDA dAtabase for Regulatory Grade micrObial Sequences (FDA-ARGOS): Supporting development and validation of Infectious Disease Dx tests.</title>
        <authorList>
            <person name="Nelson B."/>
            <person name="Plummer A."/>
            <person name="Tallon L."/>
            <person name="Sadzewicz L."/>
            <person name="Zhao X."/>
            <person name="Boylan J."/>
            <person name="Ott S."/>
            <person name="Bowen H."/>
            <person name="Vavikolanu K."/>
            <person name="Mehta A."/>
            <person name="Aluvathingal J."/>
            <person name="Nadendla S."/>
            <person name="Myers T."/>
            <person name="Yan Y."/>
            <person name="Sichtig H."/>
        </authorList>
    </citation>
    <scope>NUCLEOTIDE SEQUENCE [LARGE SCALE GENOMIC DNA]</scope>
    <source>
        <strain evidence="2 3">FDAARGOS_923</strain>
    </source>
</reference>
<feature type="transmembrane region" description="Helical" evidence="1">
    <location>
        <begin position="59"/>
        <end position="75"/>
    </location>
</feature>